<organism evidence="1 2">
    <name type="scientific">Rhizobium phaseoli</name>
    <dbReference type="NCBI Taxonomy" id="396"/>
    <lineage>
        <taxon>Bacteria</taxon>
        <taxon>Pseudomonadati</taxon>
        <taxon>Pseudomonadota</taxon>
        <taxon>Alphaproteobacteria</taxon>
        <taxon>Hyphomicrobiales</taxon>
        <taxon>Rhizobiaceae</taxon>
        <taxon>Rhizobium/Agrobacterium group</taxon>
        <taxon>Rhizobium</taxon>
    </lineage>
</organism>
<dbReference type="EMBL" id="CP064935">
    <property type="protein sequence ID" value="QPK12533.1"/>
    <property type="molecule type" value="Genomic_DNA"/>
</dbReference>
<reference evidence="1 2" key="1">
    <citation type="submission" date="2020-11" db="EMBL/GenBank/DDBJ databases">
        <title>Indigenous Rhizobia Nodulating Common beans in Western Kenya.</title>
        <authorList>
            <person name="Wekesa C.S."/>
            <person name="Oelmueller R."/>
            <person name="Furch A.C."/>
        </authorList>
    </citation>
    <scope>NUCLEOTIDE SEQUENCE [LARGE SCALE GENOMIC DNA]</scope>
    <source>
        <strain evidence="2">BS3</strain>
        <plasmid evidence="1 2">pBS3d</plasmid>
    </source>
</reference>
<dbReference type="RefSeq" id="WP_150128036.1">
    <property type="nucleotide sequence ID" value="NZ_CP013531.1"/>
</dbReference>
<evidence type="ECO:0000313" key="2">
    <source>
        <dbReference type="Proteomes" id="UP000540266"/>
    </source>
</evidence>
<dbReference type="Proteomes" id="UP000540266">
    <property type="component" value="Plasmid pBS3d"/>
</dbReference>
<keyword evidence="1" id="KW-0614">Plasmid</keyword>
<proteinExistence type="predicted"/>
<evidence type="ECO:0000313" key="1">
    <source>
        <dbReference type="EMBL" id="QPK12533.1"/>
    </source>
</evidence>
<name>A0A7X6J3I3_9HYPH</name>
<geneLocation type="plasmid" evidence="1 2">
    <name>pBS3d</name>
</geneLocation>
<accession>A0A7X6J3I3</accession>
<sequence length="86" mass="9253">MSLTLSREQAPSTSHIFFAILLPTAEVMALAATSSLFASFAATRPGLAENDGRILELNVRDLIVLSVAHSINDAVVRGKYPFVDHV</sequence>
<protein>
    <submittedName>
        <fullName evidence="1">Uncharacterized protein</fullName>
    </submittedName>
</protein>
<dbReference type="AlphaFoldDB" id="A0A7X6J3I3"/>
<gene>
    <name evidence="1" type="ORF">HER27_031550</name>
</gene>